<dbReference type="NCBIfam" id="NF008691">
    <property type="entry name" value="PRK11713.1-4"/>
    <property type="match status" value="1"/>
</dbReference>
<dbReference type="NCBIfam" id="TIGR00046">
    <property type="entry name" value="RsmE family RNA methyltransferase"/>
    <property type="match status" value="1"/>
</dbReference>
<keyword evidence="12" id="KW-1185">Reference proteome</keyword>
<evidence type="ECO:0000256" key="4">
    <source>
        <dbReference type="ARBA" id="ARBA00022552"/>
    </source>
</evidence>
<proteinExistence type="inferred from homology"/>
<dbReference type="PIRSF" id="PIRSF015601">
    <property type="entry name" value="MTase_slr0722"/>
    <property type="match status" value="1"/>
</dbReference>
<evidence type="ECO:0000256" key="3">
    <source>
        <dbReference type="ARBA" id="ARBA00022490"/>
    </source>
</evidence>
<comment type="similarity">
    <text evidence="8">Belongs to the RNA methyltransferase RsmE family.</text>
</comment>
<keyword evidence="6 8" id="KW-0808">Transferase</keyword>
<keyword evidence="5 8" id="KW-0489">Methyltransferase</keyword>
<evidence type="ECO:0000256" key="8">
    <source>
        <dbReference type="PIRNR" id="PIRNR015601"/>
    </source>
</evidence>
<dbReference type="Pfam" id="PF04452">
    <property type="entry name" value="Methyltrans_RNA"/>
    <property type="match status" value="1"/>
</dbReference>
<name>A0ABS6JJU3_9BACI</name>
<evidence type="ECO:0000259" key="9">
    <source>
        <dbReference type="Pfam" id="PF04452"/>
    </source>
</evidence>
<dbReference type="GO" id="GO:0032259">
    <property type="term" value="P:methylation"/>
    <property type="evidence" value="ECO:0007669"/>
    <property type="project" value="UniProtKB-KW"/>
</dbReference>
<comment type="caution">
    <text evidence="11">The sequence shown here is derived from an EMBL/GenBank/DDBJ whole genome shotgun (WGS) entry which is preliminary data.</text>
</comment>
<evidence type="ECO:0000259" key="10">
    <source>
        <dbReference type="Pfam" id="PF20260"/>
    </source>
</evidence>
<evidence type="ECO:0000313" key="12">
    <source>
        <dbReference type="Proteomes" id="UP000784880"/>
    </source>
</evidence>
<feature type="domain" description="Ribosomal RNA small subunit methyltransferase E methyltransferase" evidence="9">
    <location>
        <begin position="73"/>
        <end position="242"/>
    </location>
</feature>
<dbReference type="InterPro" id="IPR006700">
    <property type="entry name" value="RsmE"/>
</dbReference>
<dbReference type="CDD" id="cd18084">
    <property type="entry name" value="RsmE-like"/>
    <property type="match status" value="1"/>
</dbReference>
<evidence type="ECO:0000256" key="6">
    <source>
        <dbReference type="ARBA" id="ARBA00022679"/>
    </source>
</evidence>
<dbReference type="GO" id="GO:0008168">
    <property type="term" value="F:methyltransferase activity"/>
    <property type="evidence" value="ECO:0007669"/>
    <property type="project" value="UniProtKB-KW"/>
</dbReference>
<gene>
    <name evidence="11" type="ORF">KS419_19680</name>
</gene>
<dbReference type="PANTHER" id="PTHR30027:SF3">
    <property type="entry name" value="16S RRNA (URACIL(1498)-N(3))-METHYLTRANSFERASE"/>
    <property type="match status" value="1"/>
</dbReference>
<keyword evidence="3 8" id="KW-0963">Cytoplasm</keyword>
<dbReference type="Proteomes" id="UP000784880">
    <property type="component" value="Unassembled WGS sequence"/>
</dbReference>
<sequence>MQRYFLNNTSFRDGHVFIHGEDAKHIRRVMRMEIGFTITCCDENGRCFSCEITGFPEDNVKAKVLQQEEKVVELPVHISIAHGLPKGEKLELVIQKGTELGAAEFIPFEAERSIVKWDRKKAGKKVERWSKIAKEASEQSHRQRVPIVTNVLTAKQLLERFEEYDHVLVAYEEAAKNDEKSRFFSVINKMNEGESLLLIVGPEGGFSDREITSFIERGAIICGFGPRILRSETAPLYGLAAISYHFELLG</sequence>
<evidence type="ECO:0000256" key="5">
    <source>
        <dbReference type="ARBA" id="ARBA00022603"/>
    </source>
</evidence>
<accession>A0ABS6JJU3</accession>
<evidence type="ECO:0000256" key="2">
    <source>
        <dbReference type="ARBA" id="ARBA00013673"/>
    </source>
</evidence>
<evidence type="ECO:0000256" key="7">
    <source>
        <dbReference type="ARBA" id="ARBA00022691"/>
    </source>
</evidence>
<comment type="catalytic activity">
    <reaction evidence="8">
        <text>uridine(1498) in 16S rRNA + S-adenosyl-L-methionine = N(3)-methyluridine(1498) in 16S rRNA + S-adenosyl-L-homocysteine + H(+)</text>
        <dbReference type="Rhea" id="RHEA:42920"/>
        <dbReference type="Rhea" id="RHEA-COMP:10283"/>
        <dbReference type="Rhea" id="RHEA-COMP:10284"/>
        <dbReference type="ChEBI" id="CHEBI:15378"/>
        <dbReference type="ChEBI" id="CHEBI:57856"/>
        <dbReference type="ChEBI" id="CHEBI:59789"/>
        <dbReference type="ChEBI" id="CHEBI:65315"/>
        <dbReference type="ChEBI" id="CHEBI:74502"/>
        <dbReference type="EC" id="2.1.1.193"/>
    </reaction>
</comment>
<dbReference type="EC" id="2.1.1.193" evidence="8"/>
<organism evidence="11 12">
    <name type="scientific">Evansella tamaricis</name>
    <dbReference type="NCBI Taxonomy" id="2069301"/>
    <lineage>
        <taxon>Bacteria</taxon>
        <taxon>Bacillati</taxon>
        <taxon>Bacillota</taxon>
        <taxon>Bacilli</taxon>
        <taxon>Bacillales</taxon>
        <taxon>Bacillaceae</taxon>
        <taxon>Evansella</taxon>
    </lineage>
</organism>
<evidence type="ECO:0000313" key="11">
    <source>
        <dbReference type="EMBL" id="MBU9713957.1"/>
    </source>
</evidence>
<dbReference type="Pfam" id="PF20260">
    <property type="entry name" value="PUA_4"/>
    <property type="match status" value="1"/>
</dbReference>
<protein>
    <recommendedName>
        <fullName evidence="2 8">Ribosomal RNA small subunit methyltransferase E</fullName>
        <ecNumber evidence="8">2.1.1.193</ecNumber>
    </recommendedName>
</protein>
<dbReference type="InterPro" id="IPR046886">
    <property type="entry name" value="RsmE_MTase_dom"/>
</dbReference>
<comment type="subcellular location">
    <subcellularLocation>
        <location evidence="1 8">Cytoplasm</location>
    </subcellularLocation>
</comment>
<evidence type="ECO:0000256" key="1">
    <source>
        <dbReference type="ARBA" id="ARBA00004496"/>
    </source>
</evidence>
<keyword evidence="4 8" id="KW-0698">rRNA processing</keyword>
<dbReference type="EMBL" id="JAHQCS010000155">
    <property type="protein sequence ID" value="MBU9713957.1"/>
    <property type="molecule type" value="Genomic_DNA"/>
</dbReference>
<dbReference type="InterPro" id="IPR046887">
    <property type="entry name" value="RsmE_PUA-like"/>
</dbReference>
<dbReference type="RefSeq" id="WP_217068199.1">
    <property type="nucleotide sequence ID" value="NZ_JAHQCS010000155.1"/>
</dbReference>
<feature type="domain" description="Ribosomal RNA small subunit methyltransferase E PUA-like" evidence="10">
    <location>
        <begin position="20"/>
        <end position="64"/>
    </location>
</feature>
<comment type="function">
    <text evidence="8">Specifically methylates the N3 position of the uracil ring of uridine 1498 (m3U1498) in 16S rRNA. Acts on the fully assembled 30S ribosomal subunit.</text>
</comment>
<keyword evidence="7 8" id="KW-0949">S-adenosyl-L-methionine</keyword>
<dbReference type="PANTHER" id="PTHR30027">
    <property type="entry name" value="RIBOSOMAL RNA SMALL SUBUNIT METHYLTRANSFERASE E"/>
    <property type="match status" value="1"/>
</dbReference>
<reference evidence="11 12" key="1">
    <citation type="submission" date="2021-06" db="EMBL/GenBank/DDBJ databases">
        <title>Bacillus sp. RD4P76, an endophyte from a halophyte.</title>
        <authorList>
            <person name="Sun J.-Q."/>
        </authorList>
    </citation>
    <scope>NUCLEOTIDE SEQUENCE [LARGE SCALE GENOMIC DNA]</scope>
    <source>
        <strain evidence="11 12">CGMCC 1.15917</strain>
    </source>
</reference>